<comment type="similarity">
    <text evidence="2">Belongs to the nucleobase:cation symporter-2 (NCS2) (TC 2.A.40) family.</text>
</comment>
<keyword evidence="3" id="KW-0813">Transport</keyword>
<reference evidence="8 9" key="1">
    <citation type="submission" date="2019-03" db="EMBL/GenBank/DDBJ databases">
        <title>Genomic Encyclopedia of Type Strains, Phase IV (KMG-IV): sequencing the most valuable type-strain genomes for metagenomic binning, comparative biology and taxonomic classification.</title>
        <authorList>
            <person name="Goeker M."/>
        </authorList>
    </citation>
    <scope>NUCLEOTIDE SEQUENCE [LARGE SCALE GENOMIC DNA]</scope>
    <source>
        <strain evidence="8 9">DSM 15969</strain>
    </source>
</reference>
<evidence type="ECO:0000313" key="9">
    <source>
        <dbReference type="Proteomes" id="UP000295063"/>
    </source>
</evidence>
<evidence type="ECO:0000313" key="8">
    <source>
        <dbReference type="EMBL" id="TCL35185.1"/>
    </source>
</evidence>
<evidence type="ECO:0000256" key="5">
    <source>
        <dbReference type="ARBA" id="ARBA00022989"/>
    </source>
</evidence>
<dbReference type="OrthoDB" id="9805749at2"/>
<evidence type="ECO:0000256" key="3">
    <source>
        <dbReference type="ARBA" id="ARBA00022448"/>
    </source>
</evidence>
<dbReference type="RefSeq" id="WP_132082603.1">
    <property type="nucleotide sequence ID" value="NZ_DAMAKO010000004.1"/>
</dbReference>
<evidence type="ECO:0000256" key="2">
    <source>
        <dbReference type="ARBA" id="ARBA00008821"/>
    </source>
</evidence>
<evidence type="ECO:0000256" key="4">
    <source>
        <dbReference type="ARBA" id="ARBA00022692"/>
    </source>
</evidence>
<accession>A0A4R1PTM7</accession>
<dbReference type="PANTHER" id="PTHR42810">
    <property type="entry name" value="PURINE PERMEASE C1399.01C-RELATED"/>
    <property type="match status" value="1"/>
</dbReference>
<sequence length="427" mass="45789">MIQFRYQLNERLPFKQLVLFSLQWFLATIPMVVILGKVGAVFHYPESPALQLFYMQKLFFITGISMFAQLIWGHRLPIIAGPASVLLIGVVANAHAVEESTVYCSIAIGGALLVLLSVSGLLAQVARLFTPRIIGVVLLLIAFTLLPTVVNLVTAGQAPLFPQLVFASILFTGMLTGLRYLPEALRSTIIIWALVCGSLVYHLWFMPPAPQVTAAALSTVEWRLLPGSFSFDPVVMLSFVFCFLALLINELGSIQTTVGLVSQNDGEHRTRKGVLVTGLGNLLAGIIGAVGPVSYSLSTGIILASGCASRYPLIPAAAALAVLSFFPVVIQCFSFIPPVVVGTLLFYMMCSQVAGGLGILAPDMASFRFNTGLIIGVPVMLGTVVAFMPASVALTIPAMLRPLLMNGFVVGVAAALIMEHILLRERE</sequence>
<feature type="transmembrane region" description="Helical" evidence="7">
    <location>
        <begin position="340"/>
        <end position="361"/>
    </location>
</feature>
<feature type="transmembrane region" description="Helical" evidence="7">
    <location>
        <begin position="21"/>
        <end position="42"/>
    </location>
</feature>
<gene>
    <name evidence="8" type="ORF">EV210_11325</name>
</gene>
<dbReference type="Proteomes" id="UP000295063">
    <property type="component" value="Unassembled WGS sequence"/>
</dbReference>
<dbReference type="PANTHER" id="PTHR42810:SF1">
    <property type="entry name" value="PURINE PERMEASE YWDJ-RELATED"/>
    <property type="match status" value="1"/>
</dbReference>
<keyword evidence="6 7" id="KW-0472">Membrane</keyword>
<comment type="caution">
    <text evidence="8">The sequence shown here is derived from an EMBL/GenBank/DDBJ whole genome shotgun (WGS) entry which is preliminary data.</text>
</comment>
<evidence type="ECO:0000256" key="7">
    <source>
        <dbReference type="SAM" id="Phobius"/>
    </source>
</evidence>
<evidence type="ECO:0000256" key="1">
    <source>
        <dbReference type="ARBA" id="ARBA00004141"/>
    </source>
</evidence>
<feature type="transmembrane region" description="Helical" evidence="7">
    <location>
        <begin position="188"/>
        <end position="205"/>
    </location>
</feature>
<dbReference type="GO" id="GO:0042907">
    <property type="term" value="F:xanthine transmembrane transporter activity"/>
    <property type="evidence" value="ECO:0007669"/>
    <property type="project" value="TreeGrafter"/>
</dbReference>
<feature type="transmembrane region" description="Helical" evidence="7">
    <location>
        <begin position="79"/>
        <end position="96"/>
    </location>
</feature>
<feature type="transmembrane region" description="Helical" evidence="7">
    <location>
        <begin position="373"/>
        <end position="396"/>
    </location>
</feature>
<dbReference type="InterPro" id="IPR006043">
    <property type="entry name" value="NCS2"/>
</dbReference>
<feature type="transmembrane region" description="Helical" evidence="7">
    <location>
        <begin position="403"/>
        <end position="423"/>
    </location>
</feature>
<dbReference type="NCBIfam" id="NF037981">
    <property type="entry name" value="NCS2_1"/>
    <property type="match status" value="1"/>
</dbReference>
<proteinExistence type="inferred from homology"/>
<dbReference type="Pfam" id="PF00860">
    <property type="entry name" value="Xan_ur_permease"/>
    <property type="match status" value="1"/>
</dbReference>
<keyword evidence="4 7" id="KW-0812">Transmembrane</keyword>
<organism evidence="8 9">
    <name type="scientific">Anaerospora hongkongensis</name>
    <dbReference type="NCBI Taxonomy" id="244830"/>
    <lineage>
        <taxon>Bacteria</taxon>
        <taxon>Bacillati</taxon>
        <taxon>Bacillota</taxon>
        <taxon>Negativicutes</taxon>
        <taxon>Selenomonadales</taxon>
        <taxon>Sporomusaceae</taxon>
        <taxon>Anaerospora</taxon>
    </lineage>
</organism>
<keyword evidence="5 7" id="KW-1133">Transmembrane helix</keyword>
<feature type="transmembrane region" description="Helical" evidence="7">
    <location>
        <begin position="234"/>
        <end position="252"/>
    </location>
</feature>
<evidence type="ECO:0000256" key="6">
    <source>
        <dbReference type="ARBA" id="ARBA00023136"/>
    </source>
</evidence>
<feature type="transmembrane region" description="Helical" evidence="7">
    <location>
        <begin position="133"/>
        <end position="154"/>
    </location>
</feature>
<feature type="transmembrane region" description="Helical" evidence="7">
    <location>
        <begin position="102"/>
        <end position="126"/>
    </location>
</feature>
<feature type="transmembrane region" description="Helical" evidence="7">
    <location>
        <begin position="273"/>
        <end position="293"/>
    </location>
</feature>
<name>A0A4R1PTM7_9FIRM</name>
<feature type="transmembrane region" description="Helical" evidence="7">
    <location>
        <begin position="54"/>
        <end position="72"/>
    </location>
</feature>
<comment type="subcellular location">
    <subcellularLocation>
        <location evidence="1">Membrane</location>
        <topology evidence="1">Multi-pass membrane protein</topology>
    </subcellularLocation>
</comment>
<feature type="transmembrane region" description="Helical" evidence="7">
    <location>
        <begin position="313"/>
        <end position="333"/>
    </location>
</feature>
<dbReference type="AlphaFoldDB" id="A0A4R1PTM7"/>
<dbReference type="EMBL" id="SLUI01000013">
    <property type="protein sequence ID" value="TCL35185.1"/>
    <property type="molecule type" value="Genomic_DNA"/>
</dbReference>
<feature type="transmembrane region" description="Helical" evidence="7">
    <location>
        <begin position="160"/>
        <end position="181"/>
    </location>
</feature>
<protein>
    <submittedName>
        <fullName evidence="8">Xanthine/uracil permease</fullName>
    </submittedName>
</protein>
<keyword evidence="9" id="KW-1185">Reference proteome</keyword>
<dbReference type="GO" id="GO:0005886">
    <property type="term" value="C:plasma membrane"/>
    <property type="evidence" value="ECO:0007669"/>
    <property type="project" value="TreeGrafter"/>
</dbReference>